<dbReference type="InterPro" id="IPR007138">
    <property type="entry name" value="ABM_dom"/>
</dbReference>
<dbReference type="Proteomes" id="UP000218023">
    <property type="component" value="Unassembled WGS sequence"/>
</dbReference>
<dbReference type="RefSeq" id="WP_095639391.1">
    <property type="nucleotide sequence ID" value="NZ_NSJZ01000003.1"/>
</dbReference>
<dbReference type="AlphaFoldDB" id="A0A2A2GK61"/>
<protein>
    <submittedName>
        <fullName evidence="2">Antibiotic biosynthesis monooxygenase</fullName>
    </submittedName>
</protein>
<feature type="domain" description="ABM" evidence="1">
    <location>
        <begin position="39"/>
        <end position="102"/>
    </location>
</feature>
<dbReference type="Gene3D" id="3.30.70.100">
    <property type="match status" value="1"/>
</dbReference>
<dbReference type="Pfam" id="PF03992">
    <property type="entry name" value="ABM"/>
    <property type="match status" value="1"/>
</dbReference>
<dbReference type="OrthoDB" id="9797178at2"/>
<evidence type="ECO:0000313" key="2">
    <source>
        <dbReference type="EMBL" id="PAU97986.1"/>
    </source>
</evidence>
<name>A0A2A2GK61_9RHOB</name>
<reference evidence="2 3" key="1">
    <citation type="submission" date="2017-09" db="EMBL/GenBank/DDBJ databases">
        <title>Paracoccus alkalisoli sp. nov., isolated from saline alkaline soil.</title>
        <authorList>
            <person name="Dong X."/>
            <person name="Zhang G."/>
        </authorList>
    </citation>
    <scope>NUCLEOTIDE SEQUENCE [LARGE SCALE GENOMIC DNA]</scope>
    <source>
        <strain evidence="2 3">WN007</strain>
    </source>
</reference>
<accession>A0A2A2GK61</accession>
<keyword evidence="2" id="KW-0560">Oxidoreductase</keyword>
<evidence type="ECO:0000313" key="3">
    <source>
        <dbReference type="Proteomes" id="UP000218023"/>
    </source>
</evidence>
<evidence type="ECO:0000259" key="1">
    <source>
        <dbReference type="Pfam" id="PF03992"/>
    </source>
</evidence>
<dbReference type="SUPFAM" id="SSF54909">
    <property type="entry name" value="Dimeric alpha+beta barrel"/>
    <property type="match status" value="1"/>
</dbReference>
<organism evidence="2 3">
    <name type="scientific">Paracoccus salipaludis</name>
    <dbReference type="NCBI Taxonomy" id="2032623"/>
    <lineage>
        <taxon>Bacteria</taxon>
        <taxon>Pseudomonadati</taxon>
        <taxon>Pseudomonadota</taxon>
        <taxon>Alphaproteobacteria</taxon>
        <taxon>Rhodobacterales</taxon>
        <taxon>Paracoccaceae</taxon>
        <taxon>Paracoccus</taxon>
    </lineage>
</organism>
<keyword evidence="2" id="KW-0503">Monooxygenase</keyword>
<dbReference type="GO" id="GO:0004497">
    <property type="term" value="F:monooxygenase activity"/>
    <property type="evidence" value="ECO:0007669"/>
    <property type="project" value="UniProtKB-KW"/>
</dbReference>
<proteinExistence type="predicted"/>
<gene>
    <name evidence="2" type="ORF">CK240_05810</name>
</gene>
<keyword evidence="3" id="KW-1185">Reference proteome</keyword>
<comment type="caution">
    <text evidence="2">The sequence shown here is derived from an EMBL/GenBank/DDBJ whole genome shotgun (WGS) entry which is preliminary data.</text>
</comment>
<sequence length="125" mass="13113">MPVSACACGHHHHAHQGCARPDPAGAQIALSGRLTCADMGQLMTLLTHVEAHVAASRAEPGCLFFEIAQTDDPLVWRVEELFRDAAALEAHRVRTKASAWAAATSGIARQIHTVAAKGDMAPAAG</sequence>
<dbReference type="InterPro" id="IPR011008">
    <property type="entry name" value="Dimeric_a/b-barrel"/>
</dbReference>
<dbReference type="EMBL" id="NSJZ01000003">
    <property type="protein sequence ID" value="PAU97986.1"/>
    <property type="molecule type" value="Genomic_DNA"/>
</dbReference>